<dbReference type="AlphaFoldDB" id="A0A2G9UN28"/>
<name>A0A2G9UN28_TELCI</name>
<reference evidence="2 3" key="1">
    <citation type="submission" date="2015-09" db="EMBL/GenBank/DDBJ databases">
        <title>Draft genome of the parasitic nematode Teladorsagia circumcincta isolate WARC Sus (inbred).</title>
        <authorList>
            <person name="Mitreva M."/>
        </authorList>
    </citation>
    <scope>NUCLEOTIDE SEQUENCE [LARGE SCALE GENOMIC DNA]</scope>
    <source>
        <strain evidence="2 3">S</strain>
    </source>
</reference>
<protein>
    <submittedName>
        <fullName evidence="2">Uncharacterized protein</fullName>
    </submittedName>
</protein>
<gene>
    <name evidence="2" type="ORF">TELCIR_06481</name>
</gene>
<keyword evidence="1" id="KW-0812">Transmembrane</keyword>
<organism evidence="2 3">
    <name type="scientific">Teladorsagia circumcincta</name>
    <name type="common">Brown stomach worm</name>
    <name type="synonym">Ostertagia circumcincta</name>
    <dbReference type="NCBI Taxonomy" id="45464"/>
    <lineage>
        <taxon>Eukaryota</taxon>
        <taxon>Metazoa</taxon>
        <taxon>Ecdysozoa</taxon>
        <taxon>Nematoda</taxon>
        <taxon>Chromadorea</taxon>
        <taxon>Rhabditida</taxon>
        <taxon>Rhabditina</taxon>
        <taxon>Rhabditomorpha</taxon>
        <taxon>Strongyloidea</taxon>
        <taxon>Trichostrongylidae</taxon>
        <taxon>Teladorsagia</taxon>
    </lineage>
</organism>
<sequence>MQPLLSRATDRDVDSEQNKYKRRPAREWLRGIWKAKYGNAPPAQVTGYKRVLLVLLFFVFVVVTVIVVLTRVGIGAEDDPLLDPMNNPNIRVAVDGYAPRWLGSTCGAPWRRRMSTSAVDCSCSGED</sequence>
<dbReference type="EMBL" id="KZ345903">
    <property type="protein sequence ID" value="PIO71607.1"/>
    <property type="molecule type" value="Genomic_DNA"/>
</dbReference>
<keyword evidence="1" id="KW-0472">Membrane</keyword>
<keyword evidence="3" id="KW-1185">Reference proteome</keyword>
<evidence type="ECO:0000313" key="3">
    <source>
        <dbReference type="Proteomes" id="UP000230423"/>
    </source>
</evidence>
<evidence type="ECO:0000256" key="1">
    <source>
        <dbReference type="SAM" id="Phobius"/>
    </source>
</evidence>
<evidence type="ECO:0000313" key="2">
    <source>
        <dbReference type="EMBL" id="PIO71607.1"/>
    </source>
</evidence>
<dbReference type="Proteomes" id="UP000230423">
    <property type="component" value="Unassembled WGS sequence"/>
</dbReference>
<dbReference type="OrthoDB" id="1916590at2759"/>
<accession>A0A2G9UN28</accession>
<keyword evidence="1" id="KW-1133">Transmembrane helix</keyword>
<feature type="transmembrane region" description="Helical" evidence="1">
    <location>
        <begin position="51"/>
        <end position="74"/>
    </location>
</feature>
<proteinExistence type="predicted"/>